<protein>
    <submittedName>
        <fullName evidence="1">Uncharacterized protein</fullName>
    </submittedName>
</protein>
<dbReference type="STRING" id="1804984.AYM40_35135"/>
<dbReference type="Proteomes" id="UP000076852">
    <property type="component" value="Chromosome 2"/>
</dbReference>
<dbReference type="EMBL" id="CP014579">
    <property type="protein sequence ID" value="ANB77319.1"/>
    <property type="molecule type" value="Genomic_DNA"/>
</dbReference>
<evidence type="ECO:0000313" key="2">
    <source>
        <dbReference type="Proteomes" id="UP000076852"/>
    </source>
</evidence>
<accession>A0A160FVE5</accession>
<reference evidence="1 2" key="1">
    <citation type="journal article" date="2016" name="Gene">
        <title>PacBio SMRT assembly of a complex multi-replicon genome reveals chlorocatechol degradative operon in a region of genome plasticity.</title>
        <authorList>
            <person name="Ricker N."/>
            <person name="Shen S.Y."/>
            <person name="Goordial J."/>
            <person name="Jin S."/>
            <person name="Fulthorpe R.R."/>
        </authorList>
    </citation>
    <scope>NUCLEOTIDE SEQUENCE [LARGE SCALE GENOMIC DNA]</scope>
    <source>
        <strain evidence="1 2">OLGA172</strain>
    </source>
</reference>
<dbReference type="OrthoDB" id="8211983at2"/>
<dbReference type="AlphaFoldDB" id="A0A160FVE5"/>
<organism evidence="1 2">
    <name type="scientific">Paraburkholderia phytofirmans OLGA172</name>
    <dbReference type="NCBI Taxonomy" id="1417228"/>
    <lineage>
        <taxon>Bacteria</taxon>
        <taxon>Pseudomonadati</taxon>
        <taxon>Pseudomonadota</taxon>
        <taxon>Betaproteobacteria</taxon>
        <taxon>Burkholderiales</taxon>
        <taxon>Burkholderiaceae</taxon>
        <taxon>Paraburkholderia</taxon>
    </lineage>
</organism>
<sequence length="275" mass="31192">MWCETLSEREGQAMQKVLPELNEVQWAKPLAERIDRDGGLKSENMPLLFEARFAHGLYLQGLTPEYEYRGGVGETVIDFRVPGNTDWLFELTSIRPSEAVKRATLDRGPFISRFLQSPRMANNAGQNEESEEGEILLAQQKIGEKVFNGDQVVKFPEPDGRIHIIVVDMRAFLDGGDQWDYRQIAYGPNGVPQELVHCWLHRGQWQPIRGLFEPECPGRAAPHVRQRIHFLAFVAEKTYEPGEIFKQILLLPNPALLSNDDVKALAPQCPVKYGA</sequence>
<dbReference type="KEGG" id="buz:AYM40_35135"/>
<proteinExistence type="predicted"/>
<keyword evidence="2" id="KW-1185">Reference proteome</keyword>
<evidence type="ECO:0000313" key="1">
    <source>
        <dbReference type="EMBL" id="ANB77319.1"/>
    </source>
</evidence>
<dbReference type="RefSeq" id="WP_063500511.1">
    <property type="nucleotide sequence ID" value="NZ_CP014579.1"/>
</dbReference>
<gene>
    <name evidence="1" type="ORF">AYM40_35135</name>
</gene>
<name>A0A160FVE5_9BURK</name>